<accession>A0AAJ6QRY6</accession>
<feature type="chain" id="PRO_5042499036" evidence="3">
    <location>
        <begin position="22"/>
        <end position="193"/>
    </location>
</feature>
<name>A0AAJ6QRY6_9ACAR</name>
<organism evidence="4 5">
    <name type="scientific">Galendromus occidentalis</name>
    <name type="common">western predatory mite</name>
    <dbReference type="NCBI Taxonomy" id="34638"/>
    <lineage>
        <taxon>Eukaryota</taxon>
        <taxon>Metazoa</taxon>
        <taxon>Ecdysozoa</taxon>
        <taxon>Arthropoda</taxon>
        <taxon>Chelicerata</taxon>
        <taxon>Arachnida</taxon>
        <taxon>Acari</taxon>
        <taxon>Parasitiformes</taxon>
        <taxon>Mesostigmata</taxon>
        <taxon>Gamasina</taxon>
        <taxon>Phytoseioidea</taxon>
        <taxon>Phytoseiidae</taxon>
        <taxon>Typhlodrominae</taxon>
        <taxon>Galendromus</taxon>
    </lineage>
</organism>
<reference evidence="5" key="1">
    <citation type="submission" date="2025-08" db="UniProtKB">
        <authorList>
            <consortium name="RefSeq"/>
        </authorList>
    </citation>
    <scope>IDENTIFICATION</scope>
</reference>
<evidence type="ECO:0000256" key="3">
    <source>
        <dbReference type="SAM" id="SignalP"/>
    </source>
</evidence>
<dbReference type="Proteomes" id="UP000694867">
    <property type="component" value="Unplaced"/>
</dbReference>
<dbReference type="AlphaFoldDB" id="A0AAJ6QRY6"/>
<dbReference type="RefSeq" id="XP_003741858.1">
    <property type="nucleotide sequence ID" value="XM_003741810.3"/>
</dbReference>
<dbReference type="Pfam" id="PF10262">
    <property type="entry name" value="Rdx"/>
    <property type="match status" value="1"/>
</dbReference>
<dbReference type="InterPro" id="IPR019389">
    <property type="entry name" value="Selenoprotein_T"/>
</dbReference>
<dbReference type="GO" id="GO:0005789">
    <property type="term" value="C:endoplasmic reticulum membrane"/>
    <property type="evidence" value="ECO:0007669"/>
    <property type="project" value="TreeGrafter"/>
</dbReference>
<keyword evidence="4" id="KW-1185">Reference proteome</keyword>
<dbReference type="Gene3D" id="3.40.30.10">
    <property type="entry name" value="Glutaredoxin"/>
    <property type="match status" value="1"/>
</dbReference>
<dbReference type="SUPFAM" id="SSF52833">
    <property type="entry name" value="Thioredoxin-like"/>
    <property type="match status" value="1"/>
</dbReference>
<feature type="signal peptide" evidence="3">
    <location>
        <begin position="1"/>
        <end position="21"/>
    </location>
</feature>
<sequence length="193" mass="21738">MGRISEILCLLLVFSVSLTSSQKIIPKSRSLSDLPGGALPILRVVYCATSGYQRALEQYIVLLNEKYQGEVQARGEPFQHSTWSRYVSRSLTALKLGLAALLLFKVNLLGRLQSRFPRLVEFTVNNRMMVTMSIFLLISTLESRLSATGHFEIFYNDVPVWSKLASGRFPSPGELFQIIDNQILIKNTPRLSL</sequence>
<dbReference type="PANTHER" id="PTHR13544">
    <property type="entry name" value="SELENOPROTEIN T"/>
    <property type="match status" value="1"/>
</dbReference>
<evidence type="ECO:0000256" key="2">
    <source>
        <dbReference type="ARBA" id="ARBA00023284"/>
    </source>
</evidence>
<dbReference type="InterPro" id="IPR011893">
    <property type="entry name" value="Selenoprotein_Rdx-typ"/>
</dbReference>
<dbReference type="KEGG" id="goe:100909160"/>
<evidence type="ECO:0000313" key="5">
    <source>
        <dbReference type="RefSeq" id="XP_003741858.1"/>
    </source>
</evidence>
<evidence type="ECO:0000313" key="4">
    <source>
        <dbReference type="Proteomes" id="UP000694867"/>
    </source>
</evidence>
<dbReference type="PANTHER" id="PTHR13544:SF0">
    <property type="entry name" value="THIOREDOXIN REDUCTASE-LIKE SELENOPROTEIN T"/>
    <property type="match status" value="1"/>
</dbReference>
<keyword evidence="2" id="KW-0676">Redox-active center</keyword>
<proteinExistence type="predicted"/>
<dbReference type="NCBIfam" id="TIGR02174">
    <property type="entry name" value="CXXU_selWTH"/>
    <property type="match status" value="1"/>
</dbReference>
<dbReference type="InterPro" id="IPR036249">
    <property type="entry name" value="Thioredoxin-like_sf"/>
</dbReference>
<dbReference type="GO" id="GO:0045454">
    <property type="term" value="P:cell redox homeostasis"/>
    <property type="evidence" value="ECO:0007669"/>
    <property type="project" value="TreeGrafter"/>
</dbReference>
<keyword evidence="1 3" id="KW-0732">Signal</keyword>
<gene>
    <name evidence="5" type="primary">LOC100909160</name>
</gene>
<dbReference type="GeneID" id="100909160"/>
<evidence type="ECO:0000256" key="1">
    <source>
        <dbReference type="ARBA" id="ARBA00022729"/>
    </source>
</evidence>
<protein>
    <submittedName>
        <fullName evidence="5">Thioredoxin reductase-like selenoprotein T homolog CG3887</fullName>
    </submittedName>
</protein>
<dbReference type="GO" id="GO:0004791">
    <property type="term" value="F:thioredoxin-disulfide reductase (NADPH) activity"/>
    <property type="evidence" value="ECO:0007669"/>
    <property type="project" value="TreeGrafter"/>
</dbReference>